<dbReference type="PROSITE" id="PS51194">
    <property type="entry name" value="HELICASE_CTER"/>
    <property type="match status" value="1"/>
</dbReference>
<keyword evidence="8" id="KW-0413">Isomerase</keyword>
<evidence type="ECO:0000256" key="9">
    <source>
        <dbReference type="ARBA" id="ARBA00023242"/>
    </source>
</evidence>
<evidence type="ECO:0000256" key="11">
    <source>
        <dbReference type="ARBA" id="ARBA00034808"/>
    </source>
</evidence>
<dbReference type="SMR" id="A2FLV7"/>
<dbReference type="Gene3D" id="1.10.150.80">
    <property type="entry name" value="HRDC domain"/>
    <property type="match status" value="1"/>
</dbReference>
<name>A2FLV7_TRIV3</name>
<keyword evidence="7" id="KW-0238">DNA-binding</keyword>
<feature type="region of interest" description="Disordered" evidence="13">
    <location>
        <begin position="1"/>
        <end position="121"/>
    </location>
</feature>
<dbReference type="STRING" id="5722.A2FLV7"/>
<dbReference type="RefSeq" id="XP_001307056.1">
    <property type="nucleotide sequence ID" value="XM_001307055.1"/>
</dbReference>
<comment type="similarity">
    <text evidence="2">Belongs to the helicase family. RecQ subfamily.</text>
</comment>
<dbReference type="InterPro" id="IPR044876">
    <property type="entry name" value="HRDC_dom_sf"/>
</dbReference>
<feature type="region of interest" description="Disordered" evidence="13">
    <location>
        <begin position="1237"/>
        <end position="1259"/>
    </location>
</feature>
<dbReference type="GO" id="GO:0005694">
    <property type="term" value="C:chromosome"/>
    <property type="evidence" value="ECO:0000318"/>
    <property type="project" value="GO_Central"/>
</dbReference>
<dbReference type="Gene3D" id="3.40.50.300">
    <property type="entry name" value="P-loop containing nucleotide triphosphate hydrolases"/>
    <property type="match status" value="2"/>
</dbReference>
<evidence type="ECO:0000256" key="4">
    <source>
        <dbReference type="ARBA" id="ARBA00022801"/>
    </source>
</evidence>
<dbReference type="VEuPathDB" id="TrichDB:TVAG_233770"/>
<keyword evidence="3" id="KW-0547">Nucleotide-binding</keyword>
<dbReference type="GO" id="GO:0003677">
    <property type="term" value="F:DNA binding"/>
    <property type="evidence" value="ECO:0007669"/>
    <property type="project" value="UniProtKB-KW"/>
</dbReference>
<dbReference type="InParanoid" id="A2FLV7"/>
<protein>
    <recommendedName>
        <fullName evidence="11">DNA 3'-5' helicase</fullName>
        <ecNumber evidence="11">5.6.2.4</ecNumber>
    </recommendedName>
</protein>
<evidence type="ECO:0000256" key="10">
    <source>
        <dbReference type="ARBA" id="ARBA00034617"/>
    </source>
</evidence>
<comment type="catalytic activity">
    <reaction evidence="10">
        <text>Couples ATP hydrolysis with the unwinding of duplex DNA by translocating in the 3'-5' direction.</text>
        <dbReference type="EC" id="5.6.2.4"/>
    </reaction>
</comment>
<dbReference type="Pfam" id="PF00270">
    <property type="entry name" value="DEAD"/>
    <property type="match status" value="1"/>
</dbReference>
<dbReference type="PROSITE" id="PS50967">
    <property type="entry name" value="HRDC"/>
    <property type="match status" value="1"/>
</dbReference>
<feature type="compositionally biased region" description="Polar residues" evidence="13">
    <location>
        <begin position="16"/>
        <end position="44"/>
    </location>
</feature>
<keyword evidence="12" id="KW-0175">Coiled coil</keyword>
<dbReference type="NCBIfam" id="TIGR00614">
    <property type="entry name" value="recQ_fam"/>
    <property type="match status" value="1"/>
</dbReference>
<dbReference type="GO" id="GO:0016787">
    <property type="term" value="F:hydrolase activity"/>
    <property type="evidence" value="ECO:0007669"/>
    <property type="project" value="UniProtKB-KW"/>
</dbReference>
<sequence>MLNDGTPHVNMMVDRSYTSPFGQNRSAGQDNLFNNQQQKPNYKQSEAIVIDDSDDESDKPNPNQTISSFISRTLPQPPVQETNFSYLSSDSEYVDTQQEASNEYSKSSSNYTQEPIQQEIKPIIPPQNETNKKSIELDDTYHIHEENLFKLQSYLEQINNCIKECVQNQNYADIPMYRDERKKAYLQILNIEDKLLTHYKTLEQRQSMIKIDPPKKPDLINSLNFQQKFNEDSDDIVIVDTKQSDRQDYQHENQVLQENTDFHQNQNNLNLDNKNGINKINQPMNQQLYDSNQKNNIKNFLNQNNQNSNSINDLNTYNQQNYDQNQNYDNKNIFNQKNQNYNTSNELNTYNQQNYDQNQNYDNKNIFNQKNQNYNTSNELNTYNQQNYDQNQNYDNKNIFNQKNQNYNTSNELNTYNQQNYDQNQNYDNKNIFNQINRNYSRNDDISKYNQQNYDQIQNYENKNIFNQNLQNNDIKSLSSQNRLNQISNQQFNTENKINDNKSVFGQNSTTNNSLTSSNTSNQSLSTNNQSNQNQDFPDQSIYNESNNYGLPDEYINVLNEVNKNVFGHDSFRGVQLPAIAAAVRGNDVFILMPTGGGKSLCYMLTGMVQGGVTLVISPLLSLIKDQVDQLKSLNIQAELINYETKQEEESKILNEAKQGRVRFLYMTPEKLNLSGNVSQFLNDIYSQNKLTRIVVDEAHCVSHWGHDFRPDYMQIGKVRENYPEVPLMALTATATQKVIEDCYEQLCMKNVEIFHQTFNRPNINFEVHAKEGTTEGCYNQIVNWIYQKGYDNASGIIFCMTTRTTEEMSIYLNQRGLRTLHYHGKMDMEHRKDTQDRWMRNEINIVVATLAFGMGINKPDVRFVIHHSIPKSIEEYYQEAGRSGRDGKKTDCILLYSSADIDKLLYIICENTPGSQELDRNKVDMLYKMEEYCLNKKDCRRSLLLQYFGEQFNPEECHEMCDNCRLSSIRGKPVPRVMNRFAIAIANIVNNIYRKRGRTSPFATKKHLEKIFYGISSKSIKDSCDYQMIEFGSGGELKTSNGIFDLLLHKLEQGDVITKKFKEIPNGKIEYYIPGEMFAYKDNIQYIIEEYPEDSLSPENNALYKSLNELRAQVADMSRIEPDKVLKIDLLKKIVEQKPTTEIEMIRLTGMSKKIFNLFGKYAIERILIQSNLSANPTSNNAYSSKLANLVPSNSIGNPLQRRIVELANSKTSSGQKQNVIPIWPTKQTPQMFVPQSSNQNLPFSTQQNRQQMNPDSVPETSTAVLTYMQQQMSMLKK</sequence>
<dbReference type="Pfam" id="PF00570">
    <property type="entry name" value="HRDC"/>
    <property type="match status" value="1"/>
</dbReference>
<dbReference type="CDD" id="cd18794">
    <property type="entry name" value="SF2_C_RecQ"/>
    <property type="match status" value="1"/>
</dbReference>
<evidence type="ECO:0000256" key="3">
    <source>
        <dbReference type="ARBA" id="ARBA00022741"/>
    </source>
</evidence>
<evidence type="ECO:0000259" key="14">
    <source>
        <dbReference type="PROSITE" id="PS50967"/>
    </source>
</evidence>
<evidence type="ECO:0000256" key="1">
    <source>
        <dbReference type="ARBA" id="ARBA00004123"/>
    </source>
</evidence>
<dbReference type="InterPro" id="IPR004589">
    <property type="entry name" value="DNA_helicase_ATP-dep_RecQ"/>
</dbReference>
<feature type="coiled-coil region" evidence="12">
    <location>
        <begin position="239"/>
        <end position="266"/>
    </location>
</feature>
<dbReference type="KEGG" id="tva:4751853"/>
<evidence type="ECO:0000259" key="16">
    <source>
        <dbReference type="PROSITE" id="PS51194"/>
    </source>
</evidence>
<dbReference type="SUPFAM" id="SSF47819">
    <property type="entry name" value="HRDC-like"/>
    <property type="match status" value="1"/>
</dbReference>
<dbReference type="SMART" id="SM00487">
    <property type="entry name" value="DEXDc"/>
    <property type="match status" value="1"/>
</dbReference>
<evidence type="ECO:0000313" key="18">
    <source>
        <dbReference type="Proteomes" id="UP000001542"/>
    </source>
</evidence>
<keyword evidence="18" id="KW-1185">Reference proteome</keyword>
<dbReference type="OMA" id="DQNQNYD"/>
<feature type="compositionally biased region" description="Polar residues" evidence="13">
    <location>
        <begin position="493"/>
        <end position="506"/>
    </location>
</feature>
<feature type="compositionally biased region" description="Low complexity" evidence="13">
    <location>
        <begin position="507"/>
        <end position="535"/>
    </location>
</feature>
<dbReference type="InterPro" id="IPR001650">
    <property type="entry name" value="Helicase_C-like"/>
</dbReference>
<gene>
    <name evidence="17" type="ORF">TVAG_233770</name>
</gene>
<organism evidence="17 18">
    <name type="scientific">Trichomonas vaginalis (strain ATCC PRA-98 / G3)</name>
    <dbReference type="NCBI Taxonomy" id="412133"/>
    <lineage>
        <taxon>Eukaryota</taxon>
        <taxon>Metamonada</taxon>
        <taxon>Parabasalia</taxon>
        <taxon>Trichomonadida</taxon>
        <taxon>Trichomonadidae</taxon>
        <taxon>Trichomonas</taxon>
    </lineage>
</organism>
<evidence type="ECO:0000256" key="5">
    <source>
        <dbReference type="ARBA" id="ARBA00022806"/>
    </source>
</evidence>
<evidence type="ECO:0000256" key="2">
    <source>
        <dbReference type="ARBA" id="ARBA00005446"/>
    </source>
</evidence>
<feature type="region of interest" description="Disordered" evidence="13">
    <location>
        <begin position="493"/>
        <end position="541"/>
    </location>
</feature>
<dbReference type="InterPro" id="IPR014001">
    <property type="entry name" value="Helicase_ATP-bd"/>
</dbReference>
<dbReference type="FunFam" id="1.10.150.80:FF:000036">
    <property type="entry name" value="ATP-dependent DNA helicase, RecQ family protein"/>
    <property type="match status" value="1"/>
</dbReference>
<evidence type="ECO:0000256" key="8">
    <source>
        <dbReference type="ARBA" id="ARBA00023235"/>
    </source>
</evidence>
<dbReference type="InterPro" id="IPR010997">
    <property type="entry name" value="HRDC-like_sf"/>
</dbReference>
<dbReference type="GO" id="GO:0005737">
    <property type="term" value="C:cytoplasm"/>
    <property type="evidence" value="ECO:0000318"/>
    <property type="project" value="GO_Central"/>
</dbReference>
<reference evidence="17" key="2">
    <citation type="journal article" date="2007" name="Science">
        <title>Draft genome sequence of the sexually transmitted pathogen Trichomonas vaginalis.</title>
        <authorList>
            <person name="Carlton J.M."/>
            <person name="Hirt R.P."/>
            <person name="Silva J.C."/>
            <person name="Delcher A.L."/>
            <person name="Schatz M."/>
            <person name="Zhao Q."/>
            <person name="Wortman J.R."/>
            <person name="Bidwell S.L."/>
            <person name="Alsmark U.C.M."/>
            <person name="Besteiro S."/>
            <person name="Sicheritz-Ponten T."/>
            <person name="Noel C.J."/>
            <person name="Dacks J.B."/>
            <person name="Foster P.G."/>
            <person name="Simillion C."/>
            <person name="Van de Peer Y."/>
            <person name="Miranda-Saavedra D."/>
            <person name="Barton G.J."/>
            <person name="Westrop G.D."/>
            <person name="Mueller S."/>
            <person name="Dessi D."/>
            <person name="Fiori P.L."/>
            <person name="Ren Q."/>
            <person name="Paulsen I."/>
            <person name="Zhang H."/>
            <person name="Bastida-Corcuera F.D."/>
            <person name="Simoes-Barbosa A."/>
            <person name="Brown M.T."/>
            <person name="Hayes R.D."/>
            <person name="Mukherjee M."/>
            <person name="Okumura C.Y."/>
            <person name="Schneider R."/>
            <person name="Smith A.J."/>
            <person name="Vanacova S."/>
            <person name="Villalvazo M."/>
            <person name="Haas B.J."/>
            <person name="Pertea M."/>
            <person name="Feldblyum T.V."/>
            <person name="Utterback T.R."/>
            <person name="Shu C.L."/>
            <person name="Osoegawa K."/>
            <person name="de Jong P.J."/>
            <person name="Hrdy I."/>
            <person name="Horvathova L."/>
            <person name="Zubacova Z."/>
            <person name="Dolezal P."/>
            <person name="Malik S.B."/>
            <person name="Logsdon J.M. Jr."/>
            <person name="Henze K."/>
            <person name="Gupta A."/>
            <person name="Wang C.C."/>
            <person name="Dunne R.L."/>
            <person name="Upcroft J.A."/>
            <person name="Upcroft P."/>
            <person name="White O."/>
            <person name="Salzberg S.L."/>
            <person name="Tang P."/>
            <person name="Chiu C.-H."/>
            <person name="Lee Y.-S."/>
            <person name="Embley T.M."/>
            <person name="Coombs G.H."/>
            <person name="Mottram J.C."/>
            <person name="Tachezy J."/>
            <person name="Fraser-Liggett C.M."/>
            <person name="Johnson P.J."/>
        </authorList>
    </citation>
    <scope>NUCLEOTIDE SEQUENCE [LARGE SCALE GENOMIC DNA]</scope>
    <source>
        <strain evidence="17">G3</strain>
    </source>
</reference>
<dbReference type="GO" id="GO:0000724">
    <property type="term" value="P:double-strand break repair via homologous recombination"/>
    <property type="evidence" value="ECO:0000318"/>
    <property type="project" value="GO_Central"/>
</dbReference>
<dbReference type="InterPro" id="IPR036388">
    <property type="entry name" value="WH-like_DNA-bd_sf"/>
</dbReference>
<dbReference type="SMART" id="SM00341">
    <property type="entry name" value="HRDC"/>
    <property type="match status" value="1"/>
</dbReference>
<dbReference type="PANTHER" id="PTHR13710:SF153">
    <property type="entry name" value="RECQ-LIKE DNA HELICASE BLM"/>
    <property type="match status" value="1"/>
</dbReference>
<dbReference type="PROSITE" id="PS51192">
    <property type="entry name" value="HELICASE_ATP_BIND_1"/>
    <property type="match status" value="1"/>
</dbReference>
<dbReference type="eggNOG" id="KOG0351">
    <property type="taxonomic scope" value="Eukaryota"/>
</dbReference>
<dbReference type="PANTHER" id="PTHR13710">
    <property type="entry name" value="DNA HELICASE RECQ FAMILY MEMBER"/>
    <property type="match status" value="1"/>
</dbReference>
<dbReference type="GO" id="GO:0009378">
    <property type="term" value="F:four-way junction helicase activity"/>
    <property type="evidence" value="ECO:0000318"/>
    <property type="project" value="GO_Central"/>
</dbReference>
<dbReference type="EC" id="5.6.2.4" evidence="11"/>
<dbReference type="Pfam" id="PF16124">
    <property type="entry name" value="RecQ_Zn_bind"/>
    <property type="match status" value="1"/>
</dbReference>
<evidence type="ECO:0000256" key="7">
    <source>
        <dbReference type="ARBA" id="ARBA00023125"/>
    </source>
</evidence>
<dbReference type="FunFam" id="3.40.50.300:FF:001975">
    <property type="entry name" value="ATP-dependent DNA helicase"/>
    <property type="match status" value="1"/>
</dbReference>
<comment type="subcellular location">
    <subcellularLocation>
        <location evidence="1">Nucleus</location>
    </subcellularLocation>
</comment>
<evidence type="ECO:0000256" key="13">
    <source>
        <dbReference type="SAM" id="MobiDB-lite"/>
    </source>
</evidence>
<feature type="domain" description="Helicase ATP-binding" evidence="15">
    <location>
        <begin position="580"/>
        <end position="753"/>
    </location>
</feature>
<feature type="domain" description="HRDC" evidence="14">
    <location>
        <begin position="1098"/>
        <end position="1179"/>
    </location>
</feature>
<dbReference type="SMART" id="SM00490">
    <property type="entry name" value="HELICc"/>
    <property type="match status" value="1"/>
</dbReference>
<dbReference type="VEuPathDB" id="TrichDB:TVAGG3_0753240"/>
<feature type="region of interest" description="Disordered" evidence="13">
    <location>
        <begin position="303"/>
        <end position="330"/>
    </location>
</feature>
<dbReference type="FunFam" id="3.40.50.300:FF:000296">
    <property type="entry name" value="ATP-dependent DNA helicase RecQ"/>
    <property type="match status" value="1"/>
</dbReference>
<dbReference type="Proteomes" id="UP000001542">
    <property type="component" value="Unassembled WGS sequence"/>
</dbReference>
<dbReference type="GO" id="GO:0005524">
    <property type="term" value="F:ATP binding"/>
    <property type="evidence" value="ECO:0007669"/>
    <property type="project" value="UniProtKB-KW"/>
</dbReference>
<feature type="domain" description="Helicase C-terminal" evidence="16">
    <location>
        <begin position="781"/>
        <end position="927"/>
    </location>
</feature>
<reference evidence="17" key="1">
    <citation type="submission" date="2006-10" db="EMBL/GenBank/DDBJ databases">
        <authorList>
            <person name="Amadeo P."/>
            <person name="Zhao Q."/>
            <person name="Wortman J."/>
            <person name="Fraser-Liggett C."/>
            <person name="Carlton J."/>
        </authorList>
    </citation>
    <scope>NUCLEOTIDE SEQUENCE</scope>
    <source>
        <strain evidence="17">G3</strain>
    </source>
</reference>
<dbReference type="InterPro" id="IPR032284">
    <property type="entry name" value="RecQ_Zn-bd"/>
</dbReference>
<evidence type="ECO:0000256" key="6">
    <source>
        <dbReference type="ARBA" id="ARBA00022840"/>
    </source>
</evidence>
<dbReference type="EMBL" id="DS113875">
    <property type="protein sequence ID" value="EAX94126.1"/>
    <property type="molecule type" value="Genomic_DNA"/>
</dbReference>
<dbReference type="InterPro" id="IPR011545">
    <property type="entry name" value="DEAD/DEAH_box_helicase_dom"/>
</dbReference>
<dbReference type="SUPFAM" id="SSF52540">
    <property type="entry name" value="P-loop containing nucleoside triphosphate hydrolases"/>
    <property type="match status" value="1"/>
</dbReference>
<dbReference type="GO" id="GO:0043138">
    <property type="term" value="F:3'-5' DNA helicase activity"/>
    <property type="evidence" value="ECO:0000318"/>
    <property type="project" value="GO_Central"/>
</dbReference>
<keyword evidence="5 17" id="KW-0347">Helicase</keyword>
<proteinExistence type="inferred from homology"/>
<evidence type="ECO:0000256" key="12">
    <source>
        <dbReference type="SAM" id="Coils"/>
    </source>
</evidence>
<dbReference type="Gene3D" id="1.10.10.10">
    <property type="entry name" value="Winged helix-like DNA-binding domain superfamily/Winged helix DNA-binding domain"/>
    <property type="match status" value="1"/>
</dbReference>
<dbReference type="Pfam" id="PF00271">
    <property type="entry name" value="Helicase_C"/>
    <property type="match status" value="1"/>
</dbReference>
<dbReference type="InterPro" id="IPR002121">
    <property type="entry name" value="HRDC_dom"/>
</dbReference>
<dbReference type="OrthoDB" id="10261556at2759"/>
<dbReference type="GO" id="GO:0006260">
    <property type="term" value="P:DNA replication"/>
    <property type="evidence" value="ECO:0000318"/>
    <property type="project" value="GO_Central"/>
</dbReference>
<accession>A2FLV7</accession>
<keyword evidence="9" id="KW-0539">Nucleus</keyword>
<dbReference type="CDD" id="cd17920">
    <property type="entry name" value="DEXHc_RecQ"/>
    <property type="match status" value="1"/>
</dbReference>
<dbReference type="InterPro" id="IPR027417">
    <property type="entry name" value="P-loop_NTPase"/>
</dbReference>
<keyword evidence="6" id="KW-0067">ATP-binding</keyword>
<evidence type="ECO:0000313" key="17">
    <source>
        <dbReference type="EMBL" id="EAX94126.1"/>
    </source>
</evidence>
<feature type="compositionally biased region" description="Polar residues" evidence="13">
    <location>
        <begin position="60"/>
        <end position="112"/>
    </location>
</feature>
<keyword evidence="4" id="KW-0378">Hydrolase</keyword>
<dbReference type="AlphaFoldDB" id="A2FLV7"/>
<evidence type="ECO:0000259" key="15">
    <source>
        <dbReference type="PROSITE" id="PS51192"/>
    </source>
</evidence>
<dbReference type="GO" id="GO:0005634">
    <property type="term" value="C:nucleus"/>
    <property type="evidence" value="ECO:0000318"/>
    <property type="project" value="GO_Central"/>
</dbReference>